<keyword evidence="3" id="KW-1185">Reference proteome</keyword>
<dbReference type="STRING" id="112248.SAMN05444392_102161"/>
<evidence type="ECO:0000313" key="3">
    <source>
        <dbReference type="Proteomes" id="UP000184476"/>
    </source>
</evidence>
<dbReference type="OrthoDB" id="1653576at2"/>
<protein>
    <submittedName>
        <fullName evidence="2">Type II secretory pathway, pseudopilin PulG</fullName>
    </submittedName>
</protein>
<evidence type="ECO:0000313" key="2">
    <source>
        <dbReference type="EMBL" id="SHE63782.1"/>
    </source>
</evidence>
<dbReference type="EMBL" id="FQVL01000002">
    <property type="protein sequence ID" value="SHE63782.1"/>
    <property type="molecule type" value="Genomic_DNA"/>
</dbReference>
<evidence type="ECO:0000256" key="1">
    <source>
        <dbReference type="SAM" id="Phobius"/>
    </source>
</evidence>
<feature type="transmembrane region" description="Helical" evidence="1">
    <location>
        <begin position="12"/>
        <end position="33"/>
    </location>
</feature>
<keyword evidence="1" id="KW-0812">Transmembrane</keyword>
<accession>A0A1M4V4G3</accession>
<sequence>MNHEYQSGWTLIELIGTLSMITILIALLFPSLIPVGHHLEQQMYSSLIVDELLYAQIQALSSQENIRVMIQNDHLTIAREEFQLRQLQFPAHLHLKTNFPQQQLTYQEQGHTKGGTIYLYRGSNCIAEIRIQVASGTPKVISND</sequence>
<dbReference type="PIRSF" id="PIRSF021292">
    <property type="entry name" value="Competence_ComGD"/>
    <property type="match status" value="1"/>
</dbReference>
<dbReference type="AlphaFoldDB" id="A0A1M4V4G3"/>
<keyword evidence="1" id="KW-1133">Transmembrane helix</keyword>
<dbReference type="Proteomes" id="UP000184476">
    <property type="component" value="Unassembled WGS sequence"/>
</dbReference>
<dbReference type="RefSeq" id="WP_073153354.1">
    <property type="nucleotide sequence ID" value="NZ_FQVL01000002.1"/>
</dbReference>
<organism evidence="2 3">
    <name type="scientific">Seinonella peptonophila</name>
    <dbReference type="NCBI Taxonomy" id="112248"/>
    <lineage>
        <taxon>Bacteria</taxon>
        <taxon>Bacillati</taxon>
        <taxon>Bacillota</taxon>
        <taxon>Bacilli</taxon>
        <taxon>Bacillales</taxon>
        <taxon>Thermoactinomycetaceae</taxon>
        <taxon>Seinonella</taxon>
    </lineage>
</organism>
<proteinExistence type="predicted"/>
<gene>
    <name evidence="2" type="ORF">SAMN05444392_102161</name>
</gene>
<dbReference type="GO" id="GO:0030420">
    <property type="term" value="P:establishment of competence for transformation"/>
    <property type="evidence" value="ECO:0007669"/>
    <property type="project" value="InterPro"/>
</dbReference>
<keyword evidence="1" id="KW-0472">Membrane</keyword>
<dbReference type="InterPro" id="IPR016785">
    <property type="entry name" value="ComGD"/>
</dbReference>
<reference evidence="2 3" key="1">
    <citation type="submission" date="2016-11" db="EMBL/GenBank/DDBJ databases">
        <authorList>
            <person name="Jaros S."/>
            <person name="Januszkiewicz K."/>
            <person name="Wedrychowicz H."/>
        </authorList>
    </citation>
    <scope>NUCLEOTIDE SEQUENCE [LARGE SCALE GENOMIC DNA]</scope>
    <source>
        <strain evidence="2 3">DSM 44666</strain>
    </source>
</reference>
<name>A0A1M4V4G3_9BACL</name>